<accession>A0A222P442</accession>
<reference evidence="2 3" key="1">
    <citation type="submission" date="2016-07" db="EMBL/GenBank/DDBJ databases">
        <authorList>
            <person name="Hassler H."/>
        </authorList>
    </citation>
    <scope>NUCLEOTIDE SEQUENCE [LARGE SCALE GENOMIC DNA]</scope>
    <source>
        <strain evidence="2 3">CDC-D5610</strain>
    </source>
</reference>
<protein>
    <submittedName>
        <fullName evidence="2">Uncharacterized protein</fullName>
    </submittedName>
</protein>
<dbReference type="Proteomes" id="UP000201728">
    <property type="component" value="Chromosome"/>
</dbReference>
<dbReference type="EMBL" id="CP016397">
    <property type="protein sequence ID" value="ASQ46603.1"/>
    <property type="molecule type" value="Genomic_DNA"/>
</dbReference>
<evidence type="ECO:0000256" key="1">
    <source>
        <dbReference type="SAM" id="SignalP"/>
    </source>
</evidence>
<dbReference type="KEGG" id="lcd:clem_10270"/>
<evidence type="ECO:0000313" key="3">
    <source>
        <dbReference type="Proteomes" id="UP000201728"/>
    </source>
</evidence>
<feature type="signal peptide" evidence="1">
    <location>
        <begin position="1"/>
        <end position="22"/>
    </location>
</feature>
<keyword evidence="1" id="KW-0732">Signal</keyword>
<name>A0A222P442_9GAMM</name>
<dbReference type="AlphaFoldDB" id="A0A222P442"/>
<organism evidence="2 3">
    <name type="scientific">Legionella clemsonensis</name>
    <dbReference type="NCBI Taxonomy" id="1867846"/>
    <lineage>
        <taxon>Bacteria</taxon>
        <taxon>Pseudomonadati</taxon>
        <taxon>Pseudomonadota</taxon>
        <taxon>Gammaproteobacteria</taxon>
        <taxon>Legionellales</taxon>
        <taxon>Legionellaceae</taxon>
        <taxon>Legionella</taxon>
    </lineage>
</organism>
<sequence length="322" mass="36896">MLFVKNLKFVSLLLLLSAFLQANIAVANTASGKEMKNSVIKFARVAYQKIKDNHSLTPQERLYQLSMPLLAVAALKEVNDYKKILADMEQILNDKSALSQIEKPWQLWMMGRMALASKLIGDTEKLKLIQEMLTTQLFENDKKDVITGWAFAYLASLDEESYQKCREKLFEYSKLERINYHNNPEKEASSFVWTLVMNLYASANAGKEDYINFLTELTELTDKKTLKDTSLLVPESDYRQWLVSLQRYSFVLMDDQNSLDELKAINSPEVDSFDSMLGWANTLMIPNITTIKNAVNPNRFYSKELGVNKDSHLITSIQLGDL</sequence>
<dbReference type="RefSeq" id="WP_094091442.1">
    <property type="nucleotide sequence ID" value="NZ_CP016397.1"/>
</dbReference>
<proteinExistence type="predicted"/>
<gene>
    <name evidence="2" type="ORF">clem_10270</name>
</gene>
<evidence type="ECO:0000313" key="2">
    <source>
        <dbReference type="EMBL" id="ASQ46603.1"/>
    </source>
</evidence>
<dbReference type="OrthoDB" id="9924097at2"/>
<feature type="chain" id="PRO_5012872179" evidence="1">
    <location>
        <begin position="23"/>
        <end position="322"/>
    </location>
</feature>
<keyword evidence="3" id="KW-1185">Reference proteome</keyword>